<dbReference type="Pfam" id="PF00579">
    <property type="entry name" value="tRNA-synt_1b"/>
    <property type="match status" value="1"/>
</dbReference>
<dbReference type="AlphaFoldDB" id="A0A6P1C3A1"/>
<dbReference type="HAMAP" id="MF_02006">
    <property type="entry name" value="Tyr_tRNA_synth_type1"/>
    <property type="match status" value="1"/>
</dbReference>
<feature type="binding site" evidence="11">
    <location>
        <position position="39"/>
    </location>
    <ligand>
        <name>L-tyrosine</name>
        <dbReference type="ChEBI" id="CHEBI:58315"/>
    </ligand>
</feature>
<dbReference type="Gene3D" id="1.10.240.10">
    <property type="entry name" value="Tyrosyl-Transfer RNA Synthetase"/>
    <property type="match status" value="1"/>
</dbReference>
<dbReference type="InterPro" id="IPR024107">
    <property type="entry name" value="Tyr-tRNA-ligase_bac_1"/>
</dbReference>
<evidence type="ECO:0000256" key="7">
    <source>
        <dbReference type="ARBA" id="ARBA00022917"/>
    </source>
</evidence>
<evidence type="ECO:0000256" key="5">
    <source>
        <dbReference type="ARBA" id="ARBA00022840"/>
    </source>
</evidence>
<comment type="function">
    <text evidence="11">Catalyzes the attachment of tyrosine to tRNA(Tyr) in a two-step reaction: tyrosine is first activated by ATP to form Tyr-AMP and then transferred to the acceptor end of tRNA(Tyr).</text>
</comment>
<dbReference type="Gene3D" id="3.40.50.620">
    <property type="entry name" value="HUPs"/>
    <property type="match status" value="1"/>
</dbReference>
<dbReference type="EMBL" id="JAADZA010000007">
    <property type="protein sequence ID" value="NEV11187.1"/>
    <property type="molecule type" value="Genomic_DNA"/>
</dbReference>
<evidence type="ECO:0000256" key="12">
    <source>
        <dbReference type="PROSITE-ProRule" id="PRU00182"/>
    </source>
</evidence>
<dbReference type="InterPro" id="IPR002305">
    <property type="entry name" value="aa-tRNA-synth_Ic"/>
</dbReference>
<keyword evidence="6 12" id="KW-0694">RNA-binding</keyword>
<organism evidence="15 16">
    <name type="scientific">Rhizobium tropici</name>
    <dbReference type="NCBI Taxonomy" id="398"/>
    <lineage>
        <taxon>Bacteria</taxon>
        <taxon>Pseudomonadati</taxon>
        <taxon>Pseudomonadota</taxon>
        <taxon>Alphaproteobacteria</taxon>
        <taxon>Hyphomicrobiales</taxon>
        <taxon>Rhizobiaceae</taxon>
        <taxon>Rhizobium/Agrobacterium group</taxon>
        <taxon>Rhizobium</taxon>
    </lineage>
</organism>
<keyword evidence="4 11" id="KW-0547">Nucleotide-binding</keyword>
<dbReference type="PANTHER" id="PTHR11766:SF0">
    <property type="entry name" value="TYROSINE--TRNA LIGASE, MITOCHONDRIAL"/>
    <property type="match status" value="1"/>
</dbReference>
<dbReference type="PRINTS" id="PR01040">
    <property type="entry name" value="TRNASYNTHTYR"/>
</dbReference>
<comment type="caution">
    <text evidence="15">The sequence shown here is derived from an EMBL/GenBank/DDBJ whole genome shotgun (WGS) entry which is preliminary data.</text>
</comment>
<feature type="binding site" evidence="11">
    <location>
        <position position="239"/>
    </location>
    <ligand>
        <name>ATP</name>
        <dbReference type="ChEBI" id="CHEBI:30616"/>
    </ligand>
</feature>
<keyword evidence="7 11" id="KW-0648">Protein biosynthesis</keyword>
<evidence type="ECO:0000256" key="3">
    <source>
        <dbReference type="ARBA" id="ARBA00022598"/>
    </source>
</evidence>
<dbReference type="GO" id="GO:0006437">
    <property type="term" value="P:tyrosyl-tRNA aminoacylation"/>
    <property type="evidence" value="ECO:0007669"/>
    <property type="project" value="UniProtKB-UniRule"/>
</dbReference>
<dbReference type="InterPro" id="IPR014729">
    <property type="entry name" value="Rossmann-like_a/b/a_fold"/>
</dbReference>
<evidence type="ECO:0000256" key="9">
    <source>
        <dbReference type="ARBA" id="ARBA00048248"/>
    </source>
</evidence>
<dbReference type="GO" id="GO:0003723">
    <property type="term" value="F:RNA binding"/>
    <property type="evidence" value="ECO:0007669"/>
    <property type="project" value="UniProtKB-KW"/>
</dbReference>
<evidence type="ECO:0000256" key="10">
    <source>
        <dbReference type="ARBA" id="ARBA00060965"/>
    </source>
</evidence>
<dbReference type="EC" id="6.1.1.1" evidence="11"/>
<reference evidence="15 16" key="1">
    <citation type="submission" date="2020-02" db="EMBL/GenBank/DDBJ databases">
        <title>Draft genome sequence of Rhizobium tropici.</title>
        <authorList>
            <person name="Khayi S."/>
            <person name="Jemo M."/>
        </authorList>
    </citation>
    <scope>NUCLEOTIDE SEQUENCE [LARGE SCALE GENOMIC DNA]</scope>
    <source>
        <strain evidence="15 16">A12</strain>
    </source>
</reference>
<dbReference type="EMBL" id="JACHBF010000002">
    <property type="protein sequence ID" value="MBB6490322.1"/>
    <property type="molecule type" value="Genomic_DNA"/>
</dbReference>
<keyword evidence="8 11" id="KW-0030">Aminoacyl-tRNA synthetase</keyword>
<feature type="binding site" evidence="11">
    <location>
        <position position="176"/>
    </location>
    <ligand>
        <name>L-tyrosine</name>
        <dbReference type="ChEBI" id="CHEBI:58315"/>
    </ligand>
</feature>
<keyword evidence="3 11" id="KW-0436">Ligase</keyword>
<dbReference type="InterPro" id="IPR036986">
    <property type="entry name" value="S4_RNA-bd_sf"/>
</dbReference>
<evidence type="ECO:0000313" key="16">
    <source>
        <dbReference type="Proteomes" id="UP000471190"/>
    </source>
</evidence>
<name>A0A6P1C3A1_RHITR</name>
<accession>A0A6P1C3A1</accession>
<feature type="short sequence motif" description="'KMSKS' region" evidence="11">
    <location>
        <begin position="236"/>
        <end position="240"/>
    </location>
</feature>
<sequence length="418" mass="46317">MAEFKSDFLHTLQERGFIHQISDEAGLDDLFAKETVTAYIGYDPTASSLHVGHLTQIMMLHWLQATGHRPISLMGGGTGMVGDPSFKEEARKLMTIDMIEDNIASIKRCFSNYLDYNKPGNAALMINNAEWLRSLNYLEFLRDVGRHFSVNRMLSFDSVKTRLDREQSLSFLEFNYMILQAYDFVELAKRYDCRLQMGGSDQWGNIVNGIDLGHRMGTKQLFALTSPLLTTSSGAKMGKSASGAVWLNADLLPVYDFWQYWRNTEDADVPRFLKLFTTLPMDEIERLSAIAGSELNEVKKILATEVTAILHGRAAAEQAAETARKTFEEGGLSENLPSIDVPSSELDAGIGLLALIVRAGLAASNGEARRHVQGGAVRINDQPISDERKIIGSSEVTADGVIKLSLGKKKHILIRPAT</sequence>
<dbReference type="SUPFAM" id="SSF52374">
    <property type="entry name" value="Nucleotidylyl transferase"/>
    <property type="match status" value="1"/>
</dbReference>
<proteinExistence type="inferred from homology"/>
<evidence type="ECO:0000313" key="15">
    <source>
        <dbReference type="EMBL" id="NEV11187.1"/>
    </source>
</evidence>
<dbReference type="GO" id="GO:0042803">
    <property type="term" value="F:protein homodimerization activity"/>
    <property type="evidence" value="ECO:0007669"/>
    <property type="project" value="UniProtKB-ARBA"/>
</dbReference>
<dbReference type="GO" id="GO:0004831">
    <property type="term" value="F:tyrosine-tRNA ligase activity"/>
    <property type="evidence" value="ECO:0007669"/>
    <property type="project" value="UniProtKB-UniRule"/>
</dbReference>
<dbReference type="RefSeq" id="WP_015340018.1">
    <property type="nucleotide sequence ID" value="NZ_JAADZA010000007.1"/>
</dbReference>
<dbReference type="Proteomes" id="UP000526625">
    <property type="component" value="Unassembled WGS sequence"/>
</dbReference>
<feature type="domain" description="Tyrosine--tRNA ligase SYY-like C-terminal" evidence="13">
    <location>
        <begin position="340"/>
        <end position="414"/>
    </location>
</feature>
<comment type="subcellular location">
    <subcellularLocation>
        <location evidence="1 11">Cytoplasm</location>
    </subcellularLocation>
</comment>
<dbReference type="SUPFAM" id="SSF55174">
    <property type="entry name" value="Alpha-L RNA-binding motif"/>
    <property type="match status" value="1"/>
</dbReference>
<comment type="similarity">
    <text evidence="10 11">Belongs to the class-I aminoacyl-tRNA synthetase family. TyrS type 1 subfamily.</text>
</comment>
<protein>
    <recommendedName>
        <fullName evidence="11">Tyrosine--tRNA ligase</fullName>
        <ecNumber evidence="11">6.1.1.1</ecNumber>
    </recommendedName>
    <alternativeName>
        <fullName evidence="11">Tyrosyl-tRNA synthetase</fullName>
        <shortName evidence="11">TyrRS</shortName>
    </alternativeName>
</protein>
<evidence type="ECO:0000313" key="17">
    <source>
        <dbReference type="Proteomes" id="UP000526625"/>
    </source>
</evidence>
<dbReference type="Gene3D" id="3.10.290.10">
    <property type="entry name" value="RNA-binding S4 domain"/>
    <property type="match status" value="1"/>
</dbReference>
<dbReference type="PROSITE" id="PS50889">
    <property type="entry name" value="S4"/>
    <property type="match status" value="1"/>
</dbReference>
<evidence type="ECO:0000256" key="6">
    <source>
        <dbReference type="ARBA" id="ARBA00022884"/>
    </source>
</evidence>
<feature type="binding site" evidence="11">
    <location>
        <position position="180"/>
    </location>
    <ligand>
        <name>L-tyrosine</name>
        <dbReference type="ChEBI" id="CHEBI:58315"/>
    </ligand>
</feature>
<evidence type="ECO:0000313" key="14">
    <source>
        <dbReference type="EMBL" id="MBB6490322.1"/>
    </source>
</evidence>
<gene>
    <name evidence="11" type="primary">tyrS</name>
    <name evidence="14" type="ORF">GGD45_000712</name>
    <name evidence="15" type="ORF">GXW80_09260</name>
</gene>
<dbReference type="NCBIfam" id="TIGR00234">
    <property type="entry name" value="tyrS"/>
    <property type="match status" value="1"/>
</dbReference>
<keyword evidence="17" id="KW-1185">Reference proteome</keyword>
<dbReference type="Pfam" id="PF22421">
    <property type="entry name" value="SYY_C-terminal"/>
    <property type="match status" value="1"/>
</dbReference>
<evidence type="ECO:0000256" key="11">
    <source>
        <dbReference type="HAMAP-Rule" id="MF_02006"/>
    </source>
</evidence>
<evidence type="ECO:0000256" key="8">
    <source>
        <dbReference type="ARBA" id="ARBA00023146"/>
    </source>
</evidence>
<dbReference type="InterPro" id="IPR024088">
    <property type="entry name" value="Tyr-tRNA-ligase_bac-type"/>
</dbReference>
<dbReference type="InterPro" id="IPR054608">
    <property type="entry name" value="SYY-like_C"/>
</dbReference>
<dbReference type="CDD" id="cd00165">
    <property type="entry name" value="S4"/>
    <property type="match status" value="1"/>
</dbReference>
<feature type="short sequence motif" description="'HIGH' region" evidence="11">
    <location>
        <begin position="44"/>
        <end position="53"/>
    </location>
</feature>
<evidence type="ECO:0000259" key="13">
    <source>
        <dbReference type="Pfam" id="PF22421"/>
    </source>
</evidence>
<dbReference type="FunFam" id="1.10.240.10:FF:000001">
    <property type="entry name" value="Tyrosine--tRNA ligase"/>
    <property type="match status" value="1"/>
</dbReference>
<dbReference type="GO" id="GO:0005524">
    <property type="term" value="F:ATP binding"/>
    <property type="evidence" value="ECO:0007669"/>
    <property type="project" value="UniProtKB-UniRule"/>
</dbReference>
<dbReference type="CDD" id="cd00805">
    <property type="entry name" value="TyrRS_core"/>
    <property type="match status" value="1"/>
</dbReference>
<evidence type="ECO:0000256" key="4">
    <source>
        <dbReference type="ARBA" id="ARBA00022741"/>
    </source>
</evidence>
<keyword evidence="2 11" id="KW-0963">Cytoplasm</keyword>
<evidence type="ECO:0000256" key="2">
    <source>
        <dbReference type="ARBA" id="ARBA00022490"/>
    </source>
</evidence>
<dbReference type="Proteomes" id="UP000471190">
    <property type="component" value="Unassembled WGS sequence"/>
</dbReference>
<keyword evidence="5 11" id="KW-0067">ATP-binding</keyword>
<dbReference type="GO" id="GO:0005829">
    <property type="term" value="C:cytosol"/>
    <property type="evidence" value="ECO:0007669"/>
    <property type="project" value="TreeGrafter"/>
</dbReference>
<reference evidence="14 17" key="2">
    <citation type="submission" date="2020-08" db="EMBL/GenBank/DDBJ databases">
        <title>Genomic Encyclopedia of Type Strains, Phase IV (KMG-V): Genome sequencing to study the core and pangenomes of soil and plant-associated prokaryotes.</title>
        <authorList>
            <person name="Whitman W."/>
        </authorList>
    </citation>
    <scope>NUCLEOTIDE SEQUENCE [LARGE SCALE GENOMIC DNA]</scope>
    <source>
        <strain evidence="14 17">SEMIA 4059</strain>
    </source>
</reference>
<comment type="catalytic activity">
    <reaction evidence="9 11">
        <text>tRNA(Tyr) + L-tyrosine + ATP = L-tyrosyl-tRNA(Tyr) + AMP + diphosphate + H(+)</text>
        <dbReference type="Rhea" id="RHEA:10220"/>
        <dbReference type="Rhea" id="RHEA-COMP:9706"/>
        <dbReference type="Rhea" id="RHEA-COMP:9707"/>
        <dbReference type="ChEBI" id="CHEBI:15378"/>
        <dbReference type="ChEBI" id="CHEBI:30616"/>
        <dbReference type="ChEBI" id="CHEBI:33019"/>
        <dbReference type="ChEBI" id="CHEBI:58315"/>
        <dbReference type="ChEBI" id="CHEBI:78442"/>
        <dbReference type="ChEBI" id="CHEBI:78536"/>
        <dbReference type="ChEBI" id="CHEBI:456215"/>
        <dbReference type="EC" id="6.1.1.1"/>
    </reaction>
</comment>
<comment type="subunit">
    <text evidence="11">Homodimer.</text>
</comment>
<dbReference type="PANTHER" id="PTHR11766">
    <property type="entry name" value="TYROSYL-TRNA SYNTHETASE"/>
    <property type="match status" value="1"/>
</dbReference>
<dbReference type="InterPro" id="IPR002307">
    <property type="entry name" value="Tyr-tRNA-ligase"/>
</dbReference>
<dbReference type="FunFam" id="3.40.50.620:FF:000008">
    <property type="entry name" value="Tyrosine--tRNA ligase"/>
    <property type="match status" value="1"/>
</dbReference>
<evidence type="ECO:0000256" key="1">
    <source>
        <dbReference type="ARBA" id="ARBA00004496"/>
    </source>
</evidence>